<dbReference type="AlphaFoldDB" id="A0A1I6KFY3"/>
<feature type="domain" description="Bacterial sugar transferase" evidence="2">
    <location>
        <begin position="281"/>
        <end position="464"/>
    </location>
</feature>
<dbReference type="InterPro" id="IPR003362">
    <property type="entry name" value="Bact_transf"/>
</dbReference>
<dbReference type="PANTHER" id="PTHR30576">
    <property type="entry name" value="COLANIC BIOSYNTHESIS UDP-GLUCOSE LIPID CARRIER TRANSFERASE"/>
    <property type="match status" value="1"/>
</dbReference>
<keyword evidence="1" id="KW-1133">Transmembrane helix</keyword>
<proteinExistence type="predicted"/>
<dbReference type="GO" id="GO:0016780">
    <property type="term" value="F:phosphotransferase activity, for other substituted phosphate groups"/>
    <property type="evidence" value="ECO:0007669"/>
    <property type="project" value="TreeGrafter"/>
</dbReference>
<feature type="transmembrane region" description="Helical" evidence="1">
    <location>
        <begin position="286"/>
        <end position="307"/>
    </location>
</feature>
<keyword evidence="4" id="KW-1185">Reference proteome</keyword>
<sequence length="481" mass="53222">MGTGLRYRIFAIVGTLALTGIAVTIANHPTVQALTTAVPVLDNLQRATKTNGDLVDEILTTTIIVFAALWPLYKPQPRRILDVIALTHKRTFLAATALATIGYFDWSTRLPRTTLIATVAILGLVLPIWFVSIRRRPLSPTRAVIVGDDHSTIKRLYDAAEMSILGYVSPASVTPDNNPMINARITDGGVTTDTAPARSRLGGLSKLGDVLIEHDVDTVLLAFDKPDREEFFGTLSTCHRHGVRALVHRDHAESVLVADATGDELVDTDLEPWDWQDYMVKRVFDFAFAAVGLLALSPFIALIAIGIKLDSPGPVLYSQRRTAEFGETFTIYKFRSMVAHAESKTGAVLSQEDAGGVDPRVTRMGKILRKTHLDEIPQLWSVLVGDMSVVGPRPERPELEENIESDVDEWRSRWFVKPGLTGLAQINGITGHDPERKLRYDIEYIRQQSFWFDLKIVTRQIYGVVVDAASIIFGLEDGDEA</sequence>
<feature type="transmembrane region" description="Helical" evidence="1">
    <location>
        <begin position="80"/>
        <end position="103"/>
    </location>
</feature>
<gene>
    <name evidence="3" type="ORF">SAMN05216559_0744</name>
</gene>
<dbReference type="EMBL" id="FOZK01000001">
    <property type="protein sequence ID" value="SFR90096.1"/>
    <property type="molecule type" value="Genomic_DNA"/>
</dbReference>
<evidence type="ECO:0000256" key="1">
    <source>
        <dbReference type="SAM" id="Phobius"/>
    </source>
</evidence>
<evidence type="ECO:0000313" key="4">
    <source>
        <dbReference type="Proteomes" id="UP000199062"/>
    </source>
</evidence>
<accession>A0A1I6KFY3</accession>
<keyword evidence="1" id="KW-0472">Membrane</keyword>
<reference evidence="3 4" key="1">
    <citation type="submission" date="2016-10" db="EMBL/GenBank/DDBJ databases">
        <authorList>
            <person name="de Groot N.N."/>
        </authorList>
    </citation>
    <scope>NUCLEOTIDE SEQUENCE [LARGE SCALE GENOMIC DNA]</scope>
    <source>
        <strain evidence="3 4">CGMCC 1.10457</strain>
    </source>
</reference>
<dbReference type="STRING" id="767519.SAMN05216559_0744"/>
<feature type="transmembrane region" description="Helical" evidence="1">
    <location>
        <begin position="57"/>
        <end position="73"/>
    </location>
</feature>
<organism evidence="3 4">
    <name type="scientific">Halomicrobium zhouii</name>
    <dbReference type="NCBI Taxonomy" id="767519"/>
    <lineage>
        <taxon>Archaea</taxon>
        <taxon>Methanobacteriati</taxon>
        <taxon>Methanobacteriota</taxon>
        <taxon>Stenosarchaea group</taxon>
        <taxon>Halobacteria</taxon>
        <taxon>Halobacteriales</taxon>
        <taxon>Haloarculaceae</taxon>
        <taxon>Halomicrobium</taxon>
    </lineage>
</organism>
<dbReference type="Pfam" id="PF02397">
    <property type="entry name" value="Bac_transf"/>
    <property type="match status" value="1"/>
</dbReference>
<protein>
    <submittedName>
        <fullName evidence="3">Exopolysaccharide biosynthesis polyprenyl glycosylphosphotransferase</fullName>
    </submittedName>
</protein>
<dbReference type="PANTHER" id="PTHR30576:SF0">
    <property type="entry name" value="UNDECAPRENYL-PHOSPHATE N-ACETYLGALACTOSAMINYL 1-PHOSPHATE TRANSFERASE-RELATED"/>
    <property type="match status" value="1"/>
</dbReference>
<dbReference type="OrthoDB" id="340745at2157"/>
<evidence type="ECO:0000259" key="2">
    <source>
        <dbReference type="Pfam" id="PF02397"/>
    </source>
</evidence>
<name>A0A1I6KFY3_9EURY</name>
<keyword evidence="1" id="KW-0812">Transmembrane</keyword>
<feature type="transmembrane region" description="Helical" evidence="1">
    <location>
        <begin position="115"/>
        <end position="133"/>
    </location>
</feature>
<evidence type="ECO:0000313" key="3">
    <source>
        <dbReference type="EMBL" id="SFR90096.1"/>
    </source>
</evidence>
<dbReference type="Proteomes" id="UP000199062">
    <property type="component" value="Unassembled WGS sequence"/>
</dbReference>
<keyword evidence="3" id="KW-0808">Transferase</keyword>
<dbReference type="RefSeq" id="WP_089813992.1">
    <property type="nucleotide sequence ID" value="NZ_FOZK01000001.1"/>
</dbReference>